<dbReference type="EMBL" id="CADCXU010003956">
    <property type="protein sequence ID" value="CAA9995701.1"/>
    <property type="molecule type" value="Genomic_DNA"/>
</dbReference>
<reference evidence="2 3" key="1">
    <citation type="submission" date="2020-02" db="EMBL/GenBank/DDBJ databases">
        <authorList>
            <person name="Ferguson B K."/>
        </authorList>
    </citation>
    <scope>NUCLEOTIDE SEQUENCE [LARGE SCALE GENOMIC DNA]</scope>
</reference>
<evidence type="ECO:0000256" key="1">
    <source>
        <dbReference type="SAM" id="MobiDB-lite"/>
    </source>
</evidence>
<keyword evidence="3" id="KW-1185">Reference proteome</keyword>
<dbReference type="AlphaFoldDB" id="A0A6H5G2K3"/>
<name>A0A6H5G2K3_9HEMI</name>
<feature type="compositionally biased region" description="Acidic residues" evidence="1">
    <location>
        <begin position="378"/>
        <end position="391"/>
    </location>
</feature>
<organism evidence="2 3">
    <name type="scientific">Nesidiocoris tenuis</name>
    <dbReference type="NCBI Taxonomy" id="355587"/>
    <lineage>
        <taxon>Eukaryota</taxon>
        <taxon>Metazoa</taxon>
        <taxon>Ecdysozoa</taxon>
        <taxon>Arthropoda</taxon>
        <taxon>Hexapoda</taxon>
        <taxon>Insecta</taxon>
        <taxon>Pterygota</taxon>
        <taxon>Neoptera</taxon>
        <taxon>Paraneoptera</taxon>
        <taxon>Hemiptera</taxon>
        <taxon>Heteroptera</taxon>
        <taxon>Panheteroptera</taxon>
        <taxon>Cimicomorpha</taxon>
        <taxon>Miridae</taxon>
        <taxon>Dicyphina</taxon>
        <taxon>Nesidiocoris</taxon>
    </lineage>
</organism>
<feature type="compositionally biased region" description="Polar residues" evidence="1">
    <location>
        <begin position="140"/>
        <end position="150"/>
    </location>
</feature>
<feature type="compositionally biased region" description="Basic and acidic residues" evidence="1">
    <location>
        <begin position="624"/>
        <end position="653"/>
    </location>
</feature>
<sequence length="692" mass="76788">MVVFKNGGRRQRAERWFFRGEQVEVVKEYTYRGVTLTPRLSYVQHTKRNGSTAKTAMNIVWENSRIRQTAGGSSGSTSSGGVRPSADGSTARASSSRMTPSGQSSAGSSCTSEEGFHPLQPPPEPPSRLYEDDDFDLLKSSDQFNNQTTDAKTRETNDGPNRISEPPSFLNRLPPPPSPPDLLDDEFECPNQGMYSKISMEIAKGNENSDEEEILPPPPPPPFGTLDLRTVGQQKRTSIPEQEVFESSSFVNDNVSNDVDFNLANIPQPLDIPVPDGIPFPKTLPKSPNHNILQEDVGINAKVKECAADVESSVAGELMENVVLDKMRESEDHEETDEEEAVAEEATAVNEEDTSPSTNLHVPAKVLQSKLMDKELSEGELDEDDGPEEQMGDVHQGGQNFFSASASAESNKDHGHMDDDEPQENGSAEKLSDDGVMSDGDTKVEKDASFHCSQGSLSPREDKASHYTLSSVVKKVNSSGSNEGDDMLELACEEERDGLVDITDEEISNYEKSWEMEDCKKRQKGAGLDGLETEAISDCEYPPPESDPVGTEKQEDPTDALSAEDGAVENGNKEEEGEITTEEKVPVQWKKLQKDKLKDRSYRGDKDMKNKEKKKEIIKKKEKRKELERYNVRKLISEKPRRKVDEFGRDISSHSESSSPSLSPVSRGRRSTSKTKKRRSRSPSMSRERYNI</sequence>
<feature type="region of interest" description="Disordered" evidence="1">
    <location>
        <begin position="68"/>
        <end position="180"/>
    </location>
</feature>
<evidence type="ECO:0000313" key="2">
    <source>
        <dbReference type="EMBL" id="CAA9995701.1"/>
    </source>
</evidence>
<gene>
    <name evidence="2" type="ORF">NTEN_LOCUS2488</name>
</gene>
<dbReference type="Proteomes" id="UP000479000">
    <property type="component" value="Unassembled WGS sequence"/>
</dbReference>
<proteinExistence type="predicted"/>
<feature type="compositionally biased region" description="Low complexity" evidence="1">
    <location>
        <begin position="654"/>
        <end position="666"/>
    </location>
</feature>
<feature type="compositionally biased region" description="Acidic residues" evidence="1">
    <location>
        <begin position="332"/>
        <end position="343"/>
    </location>
</feature>
<feature type="compositionally biased region" description="Low complexity" evidence="1">
    <location>
        <begin position="101"/>
        <end position="113"/>
    </location>
</feature>
<feature type="region of interest" description="Disordered" evidence="1">
    <location>
        <begin position="325"/>
        <end position="466"/>
    </location>
</feature>
<evidence type="ECO:0000313" key="3">
    <source>
        <dbReference type="Proteomes" id="UP000479000"/>
    </source>
</evidence>
<feature type="region of interest" description="Disordered" evidence="1">
    <location>
        <begin position="525"/>
        <end position="692"/>
    </location>
</feature>
<feature type="compositionally biased region" description="Basic and acidic residues" evidence="1">
    <location>
        <begin position="592"/>
        <end position="615"/>
    </location>
</feature>
<feature type="region of interest" description="Disordered" evidence="1">
    <location>
        <begin position="205"/>
        <end position="224"/>
    </location>
</feature>
<feature type="compositionally biased region" description="Polar residues" evidence="1">
    <location>
        <begin position="87"/>
        <end position="100"/>
    </location>
</feature>
<protein>
    <submittedName>
        <fullName evidence="2">Uncharacterized protein</fullName>
    </submittedName>
</protein>
<feature type="compositionally biased region" description="Basic residues" evidence="1">
    <location>
        <begin position="667"/>
        <end position="681"/>
    </location>
</feature>
<feature type="compositionally biased region" description="Basic and acidic residues" evidence="1">
    <location>
        <begin position="440"/>
        <end position="449"/>
    </location>
</feature>
<accession>A0A6H5G2K3</accession>